<evidence type="ECO:0000313" key="2">
    <source>
        <dbReference type="Proteomes" id="UP000069771"/>
    </source>
</evidence>
<gene>
    <name evidence="1" type="ORF">AALO17_17380</name>
</gene>
<dbReference type="EMBL" id="CP011391">
    <property type="protein sequence ID" value="AMK54872.1"/>
    <property type="molecule type" value="Genomic_DNA"/>
</dbReference>
<dbReference type="Proteomes" id="UP000069771">
    <property type="component" value="Chromosome"/>
</dbReference>
<sequence length="92" mass="10666">MRRTNGSIFCNENRRLPHRHIFAMLPVRQFFAVRNRLRQSVRRRCGNPCSCNAANSGTAGIRKAFRPPQVVHLEQKSGRTARILPCREQIRP</sequence>
<reference evidence="1 2" key="1">
    <citation type="journal article" date="2016" name="Gut Pathog.">
        <title>Whole genome sequencing of "Faecalibaculum rodentium" ALO17, isolated from C57BL/6J laboratory mouse feces.</title>
        <authorList>
            <person name="Lim S."/>
            <person name="Chang D.H."/>
            <person name="Ahn S."/>
            <person name="Kim B.C."/>
        </authorList>
    </citation>
    <scope>NUCLEOTIDE SEQUENCE [LARGE SCALE GENOMIC DNA]</scope>
    <source>
        <strain evidence="1 2">Alo17</strain>
    </source>
</reference>
<evidence type="ECO:0000313" key="1">
    <source>
        <dbReference type="EMBL" id="AMK54872.1"/>
    </source>
</evidence>
<proteinExistence type="predicted"/>
<name>A0A140DW45_9FIRM</name>
<accession>A0A140DW45</accession>
<dbReference type="AlphaFoldDB" id="A0A140DW45"/>
<dbReference type="STRING" id="1702221.AALO17_17380"/>
<protein>
    <submittedName>
        <fullName evidence="1">Uncharacterized protein</fullName>
    </submittedName>
</protein>
<organism evidence="1 2">
    <name type="scientific">Faecalibaculum rodentium</name>
    <dbReference type="NCBI Taxonomy" id="1702221"/>
    <lineage>
        <taxon>Bacteria</taxon>
        <taxon>Bacillati</taxon>
        <taxon>Bacillota</taxon>
        <taxon>Erysipelotrichia</taxon>
        <taxon>Erysipelotrichales</taxon>
        <taxon>Erysipelotrichaceae</taxon>
        <taxon>Faecalibaculum</taxon>
    </lineage>
</organism>
<keyword evidence="2" id="KW-1185">Reference proteome</keyword>
<dbReference type="KEGG" id="fro:AALO17_17380"/>